<protein>
    <submittedName>
        <fullName evidence="1">RTA1 like protein</fullName>
    </submittedName>
</protein>
<gene>
    <name evidence="1" type="ORF">F4821DRAFT_183796</name>
</gene>
<evidence type="ECO:0000313" key="1">
    <source>
        <dbReference type="EMBL" id="KAI6083758.1"/>
    </source>
</evidence>
<comment type="caution">
    <text evidence="1">The sequence shown here is derived from an EMBL/GenBank/DDBJ whole genome shotgun (WGS) entry which is preliminary data.</text>
</comment>
<proteinExistence type="predicted"/>
<sequence length="300" mass="32936">MAQLEPYIGDYYLWQYVPSLPAAIIFVALFVIVTGAHCFKLFKTKLWFCLPFVIGGIMEIIGYGARAAAHNATGELIPFIIQNTLTLLPPVLFAASIYMVLGRIIVAVQGEPYSLIRPSILTKVFVGGDIASFCIQGGGAGIMAQGGNAETGEKIIVGGLLVQIIMFGLFIITAVLFQTRYQKHKAAVATCDAMGWRASMNMLYGVSALIMVRSIFRVVEFAAGQDGYPLKNEWTFYVFDSVLMWVVMAVFFWYWPDNLKPNQSMQWISSDGTQVDLAERGQTGESDRLGNSGYAGSVSK</sequence>
<reference evidence="1 2" key="1">
    <citation type="journal article" date="2022" name="New Phytol.">
        <title>Ecological generalism drives hyperdiversity of secondary metabolite gene clusters in xylarialean endophytes.</title>
        <authorList>
            <person name="Franco M.E.E."/>
            <person name="Wisecaver J.H."/>
            <person name="Arnold A.E."/>
            <person name="Ju Y.M."/>
            <person name="Slot J.C."/>
            <person name="Ahrendt S."/>
            <person name="Moore L.P."/>
            <person name="Eastman K.E."/>
            <person name="Scott K."/>
            <person name="Konkel Z."/>
            <person name="Mondo S.J."/>
            <person name="Kuo A."/>
            <person name="Hayes R.D."/>
            <person name="Haridas S."/>
            <person name="Andreopoulos B."/>
            <person name="Riley R."/>
            <person name="LaButti K."/>
            <person name="Pangilinan J."/>
            <person name="Lipzen A."/>
            <person name="Amirebrahimi M."/>
            <person name="Yan J."/>
            <person name="Adam C."/>
            <person name="Keymanesh K."/>
            <person name="Ng V."/>
            <person name="Louie K."/>
            <person name="Northen T."/>
            <person name="Drula E."/>
            <person name="Henrissat B."/>
            <person name="Hsieh H.M."/>
            <person name="Youens-Clark K."/>
            <person name="Lutzoni F."/>
            <person name="Miadlikowska J."/>
            <person name="Eastwood D.C."/>
            <person name="Hamelin R.C."/>
            <person name="Grigoriev I.V."/>
            <person name="U'Ren J.M."/>
        </authorList>
    </citation>
    <scope>NUCLEOTIDE SEQUENCE [LARGE SCALE GENOMIC DNA]</scope>
    <source>
        <strain evidence="1 2">ER1909</strain>
    </source>
</reference>
<name>A0ACC0CTD8_9PEZI</name>
<dbReference type="EMBL" id="MU394347">
    <property type="protein sequence ID" value="KAI6083758.1"/>
    <property type="molecule type" value="Genomic_DNA"/>
</dbReference>
<dbReference type="Proteomes" id="UP001497680">
    <property type="component" value="Unassembled WGS sequence"/>
</dbReference>
<accession>A0ACC0CTD8</accession>
<keyword evidence="2" id="KW-1185">Reference proteome</keyword>
<evidence type="ECO:0000313" key="2">
    <source>
        <dbReference type="Proteomes" id="UP001497680"/>
    </source>
</evidence>
<organism evidence="1 2">
    <name type="scientific">Hypoxylon rubiginosum</name>
    <dbReference type="NCBI Taxonomy" id="110542"/>
    <lineage>
        <taxon>Eukaryota</taxon>
        <taxon>Fungi</taxon>
        <taxon>Dikarya</taxon>
        <taxon>Ascomycota</taxon>
        <taxon>Pezizomycotina</taxon>
        <taxon>Sordariomycetes</taxon>
        <taxon>Xylariomycetidae</taxon>
        <taxon>Xylariales</taxon>
        <taxon>Hypoxylaceae</taxon>
        <taxon>Hypoxylon</taxon>
    </lineage>
</organism>